<dbReference type="RefSeq" id="WP_043207010.1">
    <property type="nucleotide sequence ID" value="NZ_AP022055.1"/>
</dbReference>
<feature type="signal peptide" evidence="1">
    <location>
        <begin position="1"/>
        <end position="24"/>
    </location>
</feature>
<keyword evidence="1" id="KW-0732">Signal</keyword>
<organism evidence="2 3">
    <name type="scientific">Pseudomonas putida</name>
    <name type="common">Arthrobacter siderocapsulatus</name>
    <dbReference type="NCBI Taxonomy" id="303"/>
    <lineage>
        <taxon>Bacteria</taxon>
        <taxon>Pseudomonadati</taxon>
        <taxon>Pseudomonadota</taxon>
        <taxon>Gammaproteobacteria</taxon>
        <taxon>Pseudomonadales</taxon>
        <taxon>Pseudomonadaceae</taxon>
        <taxon>Pseudomonas</taxon>
    </lineage>
</organism>
<dbReference type="GeneID" id="93544511"/>
<sequence>MKINVPRMVLLGLFAFASMGSASASPMKAASPAPAAPITTPRVVENPWPSLASLTDKQQGPMLAHDDRYWRDGRWHDRRDDWRRAQWRREQARREAERRHEWERRHYRARYEHDHRYYDHDRRYYGRDQRYYRR</sequence>
<protein>
    <submittedName>
        <fullName evidence="2">Uncharacterized protein</fullName>
    </submittedName>
</protein>
<evidence type="ECO:0000313" key="3">
    <source>
        <dbReference type="Proteomes" id="UP000515680"/>
    </source>
</evidence>
<proteinExistence type="predicted"/>
<evidence type="ECO:0000256" key="1">
    <source>
        <dbReference type="SAM" id="SignalP"/>
    </source>
</evidence>
<evidence type="ECO:0000313" key="2">
    <source>
        <dbReference type="EMBL" id="BBT40537.1"/>
    </source>
</evidence>
<dbReference type="EMBL" id="AP022227">
    <property type="protein sequence ID" value="BBT40537.1"/>
    <property type="molecule type" value="Genomic_DNA"/>
</dbReference>
<dbReference type="Proteomes" id="UP000515680">
    <property type="component" value="Chromosome"/>
</dbReference>
<accession>A0A6S5TM38</accession>
<feature type="chain" id="PRO_5027679477" evidence="1">
    <location>
        <begin position="25"/>
        <end position="134"/>
    </location>
</feature>
<reference evidence="2 3" key="1">
    <citation type="submission" date="2019-12" db="EMBL/GenBank/DDBJ databases">
        <title>complete genome sequences of Pseudomonas putida str. WP8-W18-CRE-01 isolated from wastewater treatment plant effluent.</title>
        <authorList>
            <person name="Sekizuka T."/>
            <person name="Itokawa K."/>
            <person name="Yatsu K."/>
            <person name="Inamine Y."/>
            <person name="Kuroda M."/>
        </authorList>
    </citation>
    <scope>NUCLEOTIDE SEQUENCE [LARGE SCALE GENOMIC DNA]</scope>
    <source>
        <strain evidence="2 3">WP8-W18-CRE-01</strain>
    </source>
</reference>
<gene>
    <name evidence="2" type="ORF">WP8W18C01_28780</name>
</gene>
<name>A0A6S5TM38_PSEPU</name>
<dbReference type="AlphaFoldDB" id="A0A6S5TM38"/>